<feature type="domain" description="CBM1" evidence="3">
    <location>
        <begin position="414"/>
        <end position="450"/>
    </location>
</feature>
<dbReference type="GO" id="GO:0030248">
    <property type="term" value="F:cellulose binding"/>
    <property type="evidence" value="ECO:0007669"/>
    <property type="project" value="InterPro"/>
</dbReference>
<reference evidence="4 5" key="1">
    <citation type="journal article" date="2019" name="Nat. Ecol. Evol.">
        <title>Megaphylogeny resolves global patterns of mushroom evolution.</title>
        <authorList>
            <person name="Varga T."/>
            <person name="Krizsan K."/>
            <person name="Foldi C."/>
            <person name="Dima B."/>
            <person name="Sanchez-Garcia M."/>
            <person name="Sanchez-Ramirez S."/>
            <person name="Szollosi G.J."/>
            <person name="Szarkandi J.G."/>
            <person name="Papp V."/>
            <person name="Albert L."/>
            <person name="Andreopoulos W."/>
            <person name="Angelini C."/>
            <person name="Antonin V."/>
            <person name="Barry K.W."/>
            <person name="Bougher N.L."/>
            <person name="Buchanan P."/>
            <person name="Buyck B."/>
            <person name="Bense V."/>
            <person name="Catcheside P."/>
            <person name="Chovatia M."/>
            <person name="Cooper J."/>
            <person name="Damon W."/>
            <person name="Desjardin D."/>
            <person name="Finy P."/>
            <person name="Geml J."/>
            <person name="Haridas S."/>
            <person name="Hughes K."/>
            <person name="Justo A."/>
            <person name="Karasinski D."/>
            <person name="Kautmanova I."/>
            <person name="Kiss B."/>
            <person name="Kocsube S."/>
            <person name="Kotiranta H."/>
            <person name="LaButti K.M."/>
            <person name="Lechner B.E."/>
            <person name="Liimatainen K."/>
            <person name="Lipzen A."/>
            <person name="Lukacs Z."/>
            <person name="Mihaltcheva S."/>
            <person name="Morgado L.N."/>
            <person name="Niskanen T."/>
            <person name="Noordeloos M.E."/>
            <person name="Ohm R.A."/>
            <person name="Ortiz-Santana B."/>
            <person name="Ovrebo C."/>
            <person name="Racz N."/>
            <person name="Riley R."/>
            <person name="Savchenko A."/>
            <person name="Shiryaev A."/>
            <person name="Soop K."/>
            <person name="Spirin V."/>
            <person name="Szebenyi C."/>
            <person name="Tomsovsky M."/>
            <person name="Tulloss R.E."/>
            <person name="Uehling J."/>
            <person name="Grigoriev I.V."/>
            <person name="Vagvolgyi C."/>
            <person name="Papp T."/>
            <person name="Martin F.M."/>
            <person name="Miettinen O."/>
            <person name="Hibbett D.S."/>
            <person name="Nagy L.G."/>
        </authorList>
    </citation>
    <scope>NUCLEOTIDE SEQUENCE [LARGE SCALE GENOMIC DNA]</scope>
    <source>
        <strain evidence="4 5">CBS 121175</strain>
    </source>
</reference>
<gene>
    <name evidence="4" type="ORF">FA15DRAFT_753613</name>
</gene>
<keyword evidence="5" id="KW-1185">Reference proteome</keyword>
<dbReference type="EMBL" id="ML210157">
    <property type="protein sequence ID" value="TFK28282.1"/>
    <property type="molecule type" value="Genomic_DNA"/>
</dbReference>
<sequence length="452" mass="48602">MPRGIAIDPRGNLLVIQRGRGLTGHTLDANGCVTSTKTIISNTQINHGIDLTPDGRRIIASSADAAWSWDYDPATMTATNQRLLVTGMNNPYHFTRTVLISQKNPNIFALNVGSNGNIDAPTRDAGAGRAQIRVFDYNTLPSNSVSYTSSYGKVLGYGLRNDVGVTQDRAGNFYSIENSLDDARRLGRDIHNNNPAEKVYFLGDPANPRGIFGGYPECYTVWEPRDFTDSTKRAGDWFTQNNSGQYNDAWCETNAVKPIVILPPHMAPLDFKFGLGNDTNMYVGFHGSWNRTPPQGYRVVVVPGTFDAGGVWRPTANSLEATKEAWSNILTNSNEGSCSGFTNANCFRPVGLVFSASGENLYVSSDTSGEVFLLKRPGGPSVNPNPPPISTVIPTPTTTSQPPITTTSGNPPGPTQSLYGQCGGTGWSGPTLCPAGAVCRAANQFYSQCVPS</sequence>
<dbReference type="InterPro" id="IPR011042">
    <property type="entry name" value="6-blade_b-propeller_TolB-like"/>
</dbReference>
<protein>
    <recommendedName>
        <fullName evidence="3">CBM1 domain-containing protein</fullName>
    </recommendedName>
</protein>
<dbReference type="OrthoDB" id="507128at2759"/>
<feature type="compositionally biased region" description="Low complexity" evidence="2">
    <location>
        <begin position="394"/>
        <end position="409"/>
    </location>
</feature>
<evidence type="ECO:0000259" key="3">
    <source>
        <dbReference type="PROSITE" id="PS51164"/>
    </source>
</evidence>
<dbReference type="Pfam" id="PF22807">
    <property type="entry name" value="TrAA12"/>
    <property type="match status" value="1"/>
</dbReference>
<evidence type="ECO:0000256" key="1">
    <source>
        <dbReference type="ARBA" id="ARBA00022729"/>
    </source>
</evidence>
<dbReference type="InterPro" id="IPR054539">
    <property type="entry name" value="Beta-prop_PDH"/>
</dbReference>
<organism evidence="4 5">
    <name type="scientific">Coprinopsis marcescibilis</name>
    <name type="common">Agaric fungus</name>
    <name type="synonym">Psathyrella marcescibilis</name>
    <dbReference type="NCBI Taxonomy" id="230819"/>
    <lineage>
        <taxon>Eukaryota</taxon>
        <taxon>Fungi</taxon>
        <taxon>Dikarya</taxon>
        <taxon>Basidiomycota</taxon>
        <taxon>Agaricomycotina</taxon>
        <taxon>Agaricomycetes</taxon>
        <taxon>Agaricomycetidae</taxon>
        <taxon>Agaricales</taxon>
        <taxon>Agaricineae</taxon>
        <taxon>Psathyrellaceae</taxon>
        <taxon>Coprinopsis</taxon>
    </lineage>
</organism>
<dbReference type="PROSITE" id="PS00562">
    <property type="entry name" value="CBM1_1"/>
    <property type="match status" value="1"/>
</dbReference>
<feature type="region of interest" description="Disordered" evidence="2">
    <location>
        <begin position="394"/>
        <end position="416"/>
    </location>
</feature>
<dbReference type="PROSITE" id="PS51164">
    <property type="entry name" value="CBM1_2"/>
    <property type="match status" value="1"/>
</dbReference>
<dbReference type="GO" id="GO:0005975">
    <property type="term" value="P:carbohydrate metabolic process"/>
    <property type="evidence" value="ECO:0007669"/>
    <property type="project" value="InterPro"/>
</dbReference>
<dbReference type="STRING" id="230819.A0A5C3L6K8"/>
<evidence type="ECO:0000313" key="4">
    <source>
        <dbReference type="EMBL" id="TFK28282.1"/>
    </source>
</evidence>
<name>A0A5C3L6K8_COPMA</name>
<dbReference type="InterPro" id="IPR000254">
    <property type="entry name" value="CBD"/>
</dbReference>
<dbReference type="SUPFAM" id="SSF50952">
    <property type="entry name" value="Soluble quinoprotein glucose dehydrogenase"/>
    <property type="match status" value="1"/>
</dbReference>
<accession>A0A5C3L6K8</accession>
<evidence type="ECO:0000313" key="5">
    <source>
        <dbReference type="Proteomes" id="UP000307440"/>
    </source>
</evidence>
<evidence type="ECO:0000256" key="2">
    <source>
        <dbReference type="SAM" id="MobiDB-lite"/>
    </source>
</evidence>
<dbReference type="Proteomes" id="UP000307440">
    <property type="component" value="Unassembled WGS sequence"/>
</dbReference>
<dbReference type="GO" id="GO:0005576">
    <property type="term" value="C:extracellular region"/>
    <property type="evidence" value="ECO:0007669"/>
    <property type="project" value="InterPro"/>
</dbReference>
<keyword evidence="1" id="KW-0732">Signal</keyword>
<dbReference type="InterPro" id="IPR035971">
    <property type="entry name" value="CBD_sf"/>
</dbReference>
<proteinExistence type="predicted"/>
<dbReference type="Gene3D" id="2.120.10.30">
    <property type="entry name" value="TolB, C-terminal domain"/>
    <property type="match status" value="1"/>
</dbReference>
<dbReference type="InterPro" id="IPR011041">
    <property type="entry name" value="Quinoprot_gluc/sorb_DH_b-prop"/>
</dbReference>
<dbReference type="Pfam" id="PF00734">
    <property type="entry name" value="CBM_1"/>
    <property type="match status" value="1"/>
</dbReference>
<dbReference type="SUPFAM" id="SSF57180">
    <property type="entry name" value="Cellulose-binding domain"/>
    <property type="match status" value="1"/>
</dbReference>
<dbReference type="SMART" id="SM00236">
    <property type="entry name" value="fCBD"/>
    <property type="match status" value="1"/>
</dbReference>
<dbReference type="AlphaFoldDB" id="A0A5C3L6K8"/>